<dbReference type="Pfam" id="PF00535">
    <property type="entry name" value="Glycos_transf_2"/>
    <property type="match status" value="1"/>
</dbReference>
<comment type="caution">
    <text evidence="2">The sequence shown here is derived from an EMBL/GenBank/DDBJ whole genome shotgun (WGS) entry which is preliminary data.</text>
</comment>
<dbReference type="PANTHER" id="PTHR22916:SF67">
    <property type="entry name" value="COLANIC ACID BIOSYNTHESIS GLYCOSYL TRANSFERASE WCAE-RELATED"/>
    <property type="match status" value="1"/>
</dbReference>
<dbReference type="SUPFAM" id="SSF53448">
    <property type="entry name" value="Nucleotide-diphospho-sugar transferases"/>
    <property type="match status" value="1"/>
</dbReference>
<evidence type="ECO:0000313" key="3">
    <source>
        <dbReference type="Proteomes" id="UP000176413"/>
    </source>
</evidence>
<reference evidence="2 3" key="1">
    <citation type="journal article" date="2016" name="Nat. Commun.">
        <title>Thousands of microbial genomes shed light on interconnected biogeochemical processes in an aquifer system.</title>
        <authorList>
            <person name="Anantharaman K."/>
            <person name="Brown C.T."/>
            <person name="Hug L.A."/>
            <person name="Sharon I."/>
            <person name="Castelle C.J."/>
            <person name="Probst A.J."/>
            <person name="Thomas B.C."/>
            <person name="Singh A."/>
            <person name="Wilkins M.J."/>
            <person name="Karaoz U."/>
            <person name="Brodie E.L."/>
            <person name="Williams K.H."/>
            <person name="Hubbard S.S."/>
            <person name="Banfield J.F."/>
        </authorList>
    </citation>
    <scope>NUCLEOTIDE SEQUENCE [LARGE SCALE GENOMIC DNA]</scope>
</reference>
<organism evidence="2 3">
    <name type="scientific">Candidatus Magasanikbacteria bacterium RIFCSPHIGHO2_02_FULL_45_10</name>
    <dbReference type="NCBI Taxonomy" id="1798679"/>
    <lineage>
        <taxon>Bacteria</taxon>
        <taxon>Candidatus Magasanikiibacteriota</taxon>
    </lineage>
</organism>
<dbReference type="PANTHER" id="PTHR22916">
    <property type="entry name" value="GLYCOSYLTRANSFERASE"/>
    <property type="match status" value="1"/>
</dbReference>
<dbReference type="EMBL" id="MFQA01000045">
    <property type="protein sequence ID" value="OGH68378.1"/>
    <property type="molecule type" value="Genomic_DNA"/>
</dbReference>
<dbReference type="InterPro" id="IPR029044">
    <property type="entry name" value="Nucleotide-diphossugar_trans"/>
</dbReference>
<feature type="domain" description="Glycosyltransferase 2-like" evidence="1">
    <location>
        <begin position="48"/>
        <end position="171"/>
    </location>
</feature>
<name>A0A1F6M9Y4_9BACT</name>
<dbReference type="Proteomes" id="UP000176413">
    <property type="component" value="Unassembled WGS sequence"/>
</dbReference>
<sequence>MEQAAGLLFSTIQSLQPGVVPHYTYQSWGGLRLQGLRKVATQGLPLITVITIVMNNAKYVERTILSVLNQTYRHVEYILVDGGSIDGTVEIIKKYERYLDVWISEPDKGTHDALNKGASLMTGEYVIMLHSGDCFNNTTVLEDIFLKQKIYGDVVYGNFIGPVNEKVELALYTSKLDTKELWQGMAFCHQAMFTKLYLIKKFPFDTKYKISSDFDFVMKCNLDGAIFQRVDVIVARIDTIGISFKYWFKARLENWEIGKRFKNDFGTNFFHLKGLVYDVLFRAFKNTLSYLGFYSFLKKIYRKTLRKKIKANQNITKVS</sequence>
<evidence type="ECO:0000259" key="1">
    <source>
        <dbReference type="Pfam" id="PF00535"/>
    </source>
</evidence>
<dbReference type="InterPro" id="IPR001173">
    <property type="entry name" value="Glyco_trans_2-like"/>
</dbReference>
<gene>
    <name evidence="2" type="ORF">A3D53_02850</name>
</gene>
<protein>
    <recommendedName>
        <fullName evidence="1">Glycosyltransferase 2-like domain-containing protein</fullName>
    </recommendedName>
</protein>
<dbReference type="Gene3D" id="3.90.550.10">
    <property type="entry name" value="Spore Coat Polysaccharide Biosynthesis Protein SpsA, Chain A"/>
    <property type="match status" value="1"/>
</dbReference>
<dbReference type="AlphaFoldDB" id="A0A1F6M9Y4"/>
<proteinExistence type="predicted"/>
<dbReference type="CDD" id="cd06433">
    <property type="entry name" value="GT_2_WfgS_like"/>
    <property type="match status" value="1"/>
</dbReference>
<accession>A0A1F6M9Y4</accession>
<evidence type="ECO:0000313" key="2">
    <source>
        <dbReference type="EMBL" id="OGH68378.1"/>
    </source>
</evidence>